<feature type="transmembrane region" description="Helical" evidence="2">
    <location>
        <begin position="74"/>
        <end position="97"/>
    </location>
</feature>
<dbReference type="Proteomes" id="UP000249577">
    <property type="component" value="Unassembled WGS sequence"/>
</dbReference>
<dbReference type="PANTHER" id="PTHR41386">
    <property type="entry name" value="INTEGRAL MEMBRANE PROTEIN-RELATED"/>
    <property type="match status" value="1"/>
</dbReference>
<proteinExistence type="predicted"/>
<evidence type="ECO:0008006" key="5">
    <source>
        <dbReference type="Google" id="ProtNLM"/>
    </source>
</evidence>
<accession>A0A2W5KLT8</accession>
<feature type="coiled-coil region" evidence="1">
    <location>
        <begin position="151"/>
        <end position="197"/>
    </location>
</feature>
<comment type="caution">
    <text evidence="3">The sequence shown here is derived from an EMBL/GenBank/DDBJ whole genome shotgun (WGS) entry which is preliminary data.</text>
</comment>
<keyword evidence="1" id="KW-0175">Coiled coil</keyword>
<dbReference type="EMBL" id="QFPN01000002">
    <property type="protein sequence ID" value="PZQ17902.1"/>
    <property type="molecule type" value="Genomic_DNA"/>
</dbReference>
<evidence type="ECO:0000256" key="1">
    <source>
        <dbReference type="SAM" id="Coils"/>
    </source>
</evidence>
<evidence type="ECO:0000313" key="4">
    <source>
        <dbReference type="Proteomes" id="UP000249577"/>
    </source>
</evidence>
<protein>
    <recommendedName>
        <fullName evidence="5">DUF1003 domain-containing protein</fullName>
    </recommendedName>
</protein>
<keyword evidence="2" id="KW-0812">Transmembrane</keyword>
<evidence type="ECO:0000256" key="2">
    <source>
        <dbReference type="SAM" id="Phobius"/>
    </source>
</evidence>
<keyword evidence="2" id="KW-0472">Membrane</keyword>
<organism evidence="3 4">
    <name type="scientific">Ancylobacter novellus</name>
    <name type="common">Thiobacillus novellus</name>
    <dbReference type="NCBI Taxonomy" id="921"/>
    <lineage>
        <taxon>Bacteria</taxon>
        <taxon>Pseudomonadati</taxon>
        <taxon>Pseudomonadota</taxon>
        <taxon>Alphaproteobacteria</taxon>
        <taxon>Hyphomicrobiales</taxon>
        <taxon>Xanthobacteraceae</taxon>
        <taxon>Ancylobacter</taxon>
    </lineage>
</organism>
<dbReference type="PANTHER" id="PTHR41386:SF1">
    <property type="entry name" value="MEMBRANE PROTEIN"/>
    <property type="match status" value="1"/>
</dbReference>
<feature type="transmembrane region" description="Helical" evidence="2">
    <location>
        <begin position="109"/>
        <end position="131"/>
    </location>
</feature>
<gene>
    <name evidence="3" type="ORF">DI565_04025</name>
</gene>
<reference evidence="3 4" key="1">
    <citation type="submission" date="2017-08" db="EMBL/GenBank/DDBJ databases">
        <title>Infants hospitalized years apart are colonized by the same room-sourced microbial strains.</title>
        <authorList>
            <person name="Brooks B."/>
            <person name="Olm M.R."/>
            <person name="Firek B.A."/>
            <person name="Baker R."/>
            <person name="Thomas B.C."/>
            <person name="Morowitz M.J."/>
            <person name="Banfield J.F."/>
        </authorList>
    </citation>
    <scope>NUCLEOTIDE SEQUENCE [LARGE SCALE GENOMIC DNA]</scope>
    <source>
        <strain evidence="3">S2_005_003_R2_43</strain>
    </source>
</reference>
<sequence length="199" mass="22749">MTDAERSLPDAPDAEHAAQVERAAQRWFGRAVDALDGSERTALRHAKARTVLSRDPNEVFDDEMTFGERLADKVATFGGSWTFITLFCLFLVLWAAANVWLLTQPFDPYPFIFLNLMLSMLAALQAPVIMMSQNRQSSKDRHDARLDYEVNLKAEIEIMALHEKLDRLRDDHLVGLIARQQEQIDALAALLRERRDEPR</sequence>
<dbReference type="InterPro" id="IPR010406">
    <property type="entry name" value="DUF1003"/>
</dbReference>
<dbReference type="AlphaFoldDB" id="A0A2W5KLT8"/>
<dbReference type="Pfam" id="PF06210">
    <property type="entry name" value="DUF1003"/>
    <property type="match status" value="1"/>
</dbReference>
<evidence type="ECO:0000313" key="3">
    <source>
        <dbReference type="EMBL" id="PZQ17902.1"/>
    </source>
</evidence>
<keyword evidence="2" id="KW-1133">Transmembrane helix</keyword>
<name>A0A2W5KLT8_ANCNO</name>